<feature type="compositionally biased region" description="Polar residues" evidence="3">
    <location>
        <begin position="822"/>
        <end position="840"/>
    </location>
</feature>
<evidence type="ECO:0000259" key="4">
    <source>
        <dbReference type="PROSITE" id="PS51898"/>
    </source>
</evidence>
<keyword evidence="1" id="KW-0233">DNA recombination</keyword>
<evidence type="ECO:0000313" key="6">
    <source>
        <dbReference type="Proteomes" id="UP001595764"/>
    </source>
</evidence>
<evidence type="ECO:0000256" key="2">
    <source>
        <dbReference type="SAM" id="Coils"/>
    </source>
</evidence>
<feature type="region of interest" description="Disordered" evidence="3">
    <location>
        <begin position="820"/>
        <end position="840"/>
    </location>
</feature>
<gene>
    <name evidence="5" type="ORF">ACFORO_16550</name>
</gene>
<comment type="caution">
    <text evidence="5">The sequence shown here is derived from an EMBL/GenBank/DDBJ whole genome shotgun (WGS) entry which is preliminary data.</text>
</comment>
<name>A0ABV7QHY8_9PSEU</name>
<protein>
    <submittedName>
        <fullName evidence="5">Tyrosine-type recombinase/integrase</fullName>
    </submittedName>
</protein>
<evidence type="ECO:0000313" key="5">
    <source>
        <dbReference type="EMBL" id="MFC3511784.1"/>
    </source>
</evidence>
<feature type="compositionally biased region" description="Polar residues" evidence="3">
    <location>
        <begin position="1"/>
        <end position="12"/>
    </location>
</feature>
<dbReference type="Pfam" id="PF00589">
    <property type="entry name" value="Phage_integrase"/>
    <property type="match status" value="1"/>
</dbReference>
<dbReference type="InterPro" id="IPR002104">
    <property type="entry name" value="Integrase_catalytic"/>
</dbReference>
<keyword evidence="2" id="KW-0175">Coiled coil</keyword>
<dbReference type="RefSeq" id="WP_377867892.1">
    <property type="nucleotide sequence ID" value="NZ_JBHMAY010000003.1"/>
</dbReference>
<dbReference type="SUPFAM" id="SSF56349">
    <property type="entry name" value="DNA breaking-rejoining enzymes"/>
    <property type="match status" value="1"/>
</dbReference>
<feature type="region of interest" description="Disordered" evidence="3">
    <location>
        <begin position="1"/>
        <end position="21"/>
    </location>
</feature>
<proteinExistence type="predicted"/>
<sequence>MTASTRTAGQHTQDAHAPYNSSSFAGEAARKLMLQFPARSTPGSWPATAAGRDEILARVDHAEFRARESSAQSHRRYGARRILSWLETFPGTTWQQRWQASPASDLGPRWLDPLQTWLIGRGENPNPAGLRAGLLSLLVADAIRPELDFLLATNRSRHRAAAFAAHRDPAGFARLEELGTEAVETSSRFVLRAIVQVATIVIAKGGAIADITVGDCLELRTAEAKLPKGGSYGGALFYSLLRDMGTFPPDAPATLRYFNVHSGQLTVEQLVDRYGIESKPIRDLIVDYLAERQSALDYTSLEVLSRTLANHFWKNLEQHNPGIDSIHLPKDVAAAWKQRLRTKVTRERMPDGTTAEVASPRSGYLGLVGSVRAFYLDIAQWALDNPARWGPWAAPSPVSSTEISYKKHASRVKAKMDQRTRERLPVLPVLVRTAEQRLRDARTRLDAVRAAPPGAAFTALGEPFTKVTNLVDPDPSKTTSAYDHNGRLRFLGKEEHRAFLGWAAVEFLRHTGVRIEEMLETSHHSITQYTLPDTGELIPLLQVAPSKTDQERLLVISPELADVISAIISRIRRGDGAVPLTPFYDMQERVWMDPMPLLFQWHTAGQQRAVSVALIRRSINEILEATGLTDVSGQPLHYQLHDFRRIFTTEAIANGMPPHIAQLLLGHKDINTTMGYKAVYAQEAINGHRAFIARRRALRPTEEYRVPTDAEWAEFLGHFERRKVALGECGRAYGTSCQHEHSCVRCPVLRVSPDQKRRLEEIRDNLTARIAEAEQEGWLGEAENLNVSLAAAEDKLAQLDQRTRRATTINLGTPTFAEVTGRTASQPAATLVSAGQTGHS</sequence>
<keyword evidence="6" id="KW-1185">Reference proteome</keyword>
<dbReference type="InterPro" id="IPR013762">
    <property type="entry name" value="Integrase-like_cat_sf"/>
</dbReference>
<feature type="coiled-coil region" evidence="2">
    <location>
        <begin position="756"/>
        <end position="809"/>
    </location>
</feature>
<dbReference type="PROSITE" id="PS51898">
    <property type="entry name" value="TYR_RECOMBINASE"/>
    <property type="match status" value="1"/>
</dbReference>
<dbReference type="CDD" id="cd00397">
    <property type="entry name" value="DNA_BRE_C"/>
    <property type="match status" value="1"/>
</dbReference>
<dbReference type="InterPro" id="IPR011010">
    <property type="entry name" value="DNA_brk_join_enz"/>
</dbReference>
<evidence type="ECO:0000256" key="1">
    <source>
        <dbReference type="ARBA" id="ARBA00023172"/>
    </source>
</evidence>
<accession>A0ABV7QHY8</accession>
<organism evidence="5 6">
    <name type="scientific">Amycolatopsis halotolerans</name>
    <dbReference type="NCBI Taxonomy" id="330083"/>
    <lineage>
        <taxon>Bacteria</taxon>
        <taxon>Bacillati</taxon>
        <taxon>Actinomycetota</taxon>
        <taxon>Actinomycetes</taxon>
        <taxon>Pseudonocardiales</taxon>
        <taxon>Pseudonocardiaceae</taxon>
        <taxon>Amycolatopsis</taxon>
    </lineage>
</organism>
<dbReference type="EMBL" id="JBHRWI010000020">
    <property type="protein sequence ID" value="MFC3511784.1"/>
    <property type="molecule type" value="Genomic_DNA"/>
</dbReference>
<dbReference type="Gene3D" id="1.10.443.10">
    <property type="entry name" value="Intergrase catalytic core"/>
    <property type="match status" value="1"/>
</dbReference>
<reference evidence="6" key="1">
    <citation type="journal article" date="2019" name="Int. J. Syst. Evol. Microbiol.">
        <title>The Global Catalogue of Microorganisms (GCM) 10K type strain sequencing project: providing services to taxonomists for standard genome sequencing and annotation.</title>
        <authorList>
            <consortium name="The Broad Institute Genomics Platform"/>
            <consortium name="The Broad Institute Genome Sequencing Center for Infectious Disease"/>
            <person name="Wu L."/>
            <person name="Ma J."/>
        </authorList>
    </citation>
    <scope>NUCLEOTIDE SEQUENCE [LARGE SCALE GENOMIC DNA]</scope>
    <source>
        <strain evidence="6">CGMCC 4.7682</strain>
    </source>
</reference>
<dbReference type="Proteomes" id="UP001595764">
    <property type="component" value="Unassembled WGS sequence"/>
</dbReference>
<feature type="domain" description="Tyr recombinase" evidence="4">
    <location>
        <begin position="477"/>
        <end position="689"/>
    </location>
</feature>
<evidence type="ECO:0000256" key="3">
    <source>
        <dbReference type="SAM" id="MobiDB-lite"/>
    </source>
</evidence>